<sequence>MSVRLDQVPPRAPRPARPRVWLWLGVLPLLLLLLGVCGTLLFGSQGLRQQPVSFWGLTLGGPLLGWCLLSFGRVLLYFGQQQVADGWDKAREEDLTHKIRRGRRVQQVLGVSLYTALRAPGGEEALQRAALLSGTQAIKVQPSWLDRTMLRHSRLPGITNETCEYALLRVVEQVLGDLAQPLMRLPDDTPLALLLAVDSALPENVLQRVWRRAWSESGIRQSAVPVEEDGLEALDQWLDHRIGDRAVLLVVALRFMPQQPEGTAEAAVGLLFGNRLTQALLPPIAHLHRPEQQREPTPGALFYAARQALDWVPLEAQSIEQTWRAGIDARRHEALATVLAEASLPAKHNHGFYDLDSQLGHPGKASPWLAIAAATQTIQCGAGPQFIFSGGDCVDTGLWSTVLTPVPSLSK</sequence>
<name>A0A0X1T6U4_PSEAA</name>
<dbReference type="Proteomes" id="UP000063229">
    <property type="component" value="Chromosome"/>
</dbReference>
<keyword evidence="1" id="KW-1133">Transmembrane helix</keyword>
<dbReference type="KEGG" id="pagb:AWM79_21995"/>
<organism evidence="2 3">
    <name type="scientific">Pseudomonas agarici</name>
    <dbReference type="NCBI Taxonomy" id="46677"/>
    <lineage>
        <taxon>Bacteria</taxon>
        <taxon>Pseudomonadati</taxon>
        <taxon>Pseudomonadota</taxon>
        <taxon>Gammaproteobacteria</taxon>
        <taxon>Pseudomonadales</taxon>
        <taxon>Pseudomonadaceae</taxon>
        <taxon>Pseudomonas</taxon>
    </lineage>
</organism>
<evidence type="ECO:0000256" key="1">
    <source>
        <dbReference type="SAM" id="Phobius"/>
    </source>
</evidence>
<protein>
    <submittedName>
        <fullName evidence="2">Uncharacterized protein</fullName>
    </submittedName>
</protein>
<keyword evidence="1" id="KW-0472">Membrane</keyword>
<dbReference type="AlphaFoldDB" id="A0A0X1T6U4"/>
<dbReference type="EMBL" id="CP014135">
    <property type="protein sequence ID" value="AMB87805.1"/>
    <property type="molecule type" value="Genomic_DNA"/>
</dbReference>
<evidence type="ECO:0000313" key="2">
    <source>
        <dbReference type="EMBL" id="AMB87805.1"/>
    </source>
</evidence>
<gene>
    <name evidence="2" type="ORF">AWM79_21995</name>
</gene>
<evidence type="ECO:0000313" key="3">
    <source>
        <dbReference type="Proteomes" id="UP000063229"/>
    </source>
</evidence>
<accession>A0A0X1T6U4</accession>
<keyword evidence="3" id="KW-1185">Reference proteome</keyword>
<keyword evidence="1" id="KW-0812">Transmembrane</keyword>
<feature type="transmembrane region" description="Helical" evidence="1">
    <location>
        <begin position="54"/>
        <end position="78"/>
    </location>
</feature>
<feature type="transmembrane region" description="Helical" evidence="1">
    <location>
        <begin position="20"/>
        <end position="42"/>
    </location>
</feature>
<proteinExistence type="predicted"/>
<reference evidence="3" key="1">
    <citation type="submission" date="2016-01" db="EMBL/GenBank/DDBJ databases">
        <authorList>
            <person name="Storey N.H."/>
            <person name="Neuman B.W."/>
        </authorList>
    </citation>
    <scope>NUCLEOTIDE SEQUENCE [LARGE SCALE GENOMIC DNA]</scope>
    <source>
        <strain evidence="3">NCPPB 2472</strain>
    </source>
</reference>